<sequence>MHTTPAAEKIPNTIDPSLDLEQVKQECLALVKKRAKYSAGVAVIPVPFFDVAVDAGMLTQLLPDISERFGLIEGRESAIDLESREVHWKELKNRTVDFAGLMATRGIVKKTIQGFGGRIAAKQVTKFIPLGGQLVAATMGYMIFKKIAVDHIEECYKLAKDIQQKQHGKNV</sequence>
<dbReference type="EMBL" id="CP012678">
    <property type="protein sequence ID" value="ALF60361.1"/>
    <property type="molecule type" value="Genomic_DNA"/>
</dbReference>
<organism evidence="1 2">
    <name type="scientific">Psychrobacter urativorans</name>
    <dbReference type="NCBI Taxonomy" id="45610"/>
    <lineage>
        <taxon>Bacteria</taxon>
        <taxon>Pseudomonadati</taxon>
        <taxon>Pseudomonadota</taxon>
        <taxon>Gammaproteobacteria</taxon>
        <taxon>Moraxellales</taxon>
        <taxon>Moraxellaceae</taxon>
        <taxon>Psychrobacter</taxon>
    </lineage>
</organism>
<proteinExistence type="predicted"/>
<evidence type="ECO:0000313" key="2">
    <source>
        <dbReference type="Proteomes" id="UP000059847"/>
    </source>
</evidence>
<reference evidence="1 2" key="1">
    <citation type="submission" date="2015-09" db="EMBL/GenBank/DDBJ databases">
        <title>Complete genome of Psychrobacter urativorans R10.10B.</title>
        <authorList>
            <person name="See-Too W.S."/>
            <person name="Chan K.G."/>
        </authorList>
    </citation>
    <scope>NUCLEOTIDE SEQUENCE [LARGE SCALE GENOMIC DNA]</scope>
    <source>
        <strain evidence="1 2">R10.10B</strain>
    </source>
</reference>
<protein>
    <recommendedName>
        <fullName evidence="3">DUF697 domain-containing protein</fullName>
    </recommendedName>
</protein>
<keyword evidence="2" id="KW-1185">Reference proteome</keyword>
<accession>A0A0M4TW53</accession>
<evidence type="ECO:0008006" key="3">
    <source>
        <dbReference type="Google" id="ProtNLM"/>
    </source>
</evidence>
<dbReference type="RefSeq" id="WP_062535682.1">
    <property type="nucleotide sequence ID" value="NZ_CP012678.1"/>
</dbReference>
<evidence type="ECO:0000313" key="1">
    <source>
        <dbReference type="EMBL" id="ALF60361.1"/>
    </source>
</evidence>
<dbReference type="OrthoDB" id="2646363at2"/>
<name>A0A0M4TW53_9GAMM</name>
<dbReference type="AlphaFoldDB" id="A0A0M4TW53"/>
<dbReference type="Proteomes" id="UP000059847">
    <property type="component" value="Chromosome"/>
</dbReference>
<dbReference type="KEGG" id="pur:AOC03_10175"/>
<dbReference type="STRING" id="45610.AOC03_10175"/>
<gene>
    <name evidence="1" type="ORF">AOC03_10175</name>
</gene>